<dbReference type="InterPro" id="IPR012677">
    <property type="entry name" value="Nucleotide-bd_a/b_plait_sf"/>
</dbReference>
<comment type="caution">
    <text evidence="5">The sequence shown here is derived from an EMBL/GenBank/DDBJ whole genome shotgun (WGS) entry which is preliminary data.</text>
</comment>
<evidence type="ECO:0008006" key="7">
    <source>
        <dbReference type="Google" id="ProtNLM"/>
    </source>
</evidence>
<protein>
    <recommendedName>
        <fullName evidence="7">Rhodanese domain-containing protein</fullName>
    </recommendedName>
</protein>
<feature type="region of interest" description="Disordered" evidence="2">
    <location>
        <begin position="1"/>
        <end position="89"/>
    </location>
</feature>
<feature type="domain" description="RRM" evidence="3">
    <location>
        <begin position="473"/>
        <end position="547"/>
    </location>
</feature>
<dbReference type="GO" id="GO:0003723">
    <property type="term" value="F:RNA binding"/>
    <property type="evidence" value="ECO:0007669"/>
    <property type="project" value="UniProtKB-UniRule"/>
</dbReference>
<dbReference type="PANTHER" id="PTHR43268:SF7">
    <property type="entry name" value="RHODANESE DOMAIN-CONTAINING PROTEIN"/>
    <property type="match status" value="1"/>
</dbReference>
<dbReference type="AlphaFoldDB" id="A0A9W7LCN3"/>
<feature type="compositionally biased region" description="Basic and acidic residues" evidence="2">
    <location>
        <begin position="27"/>
        <end position="38"/>
    </location>
</feature>
<evidence type="ECO:0000259" key="4">
    <source>
        <dbReference type="PROSITE" id="PS50206"/>
    </source>
</evidence>
<dbReference type="InterPro" id="IPR020936">
    <property type="entry name" value="TrhO"/>
</dbReference>
<dbReference type="InterPro" id="IPR035979">
    <property type="entry name" value="RBD_domain_sf"/>
</dbReference>
<dbReference type="Pfam" id="PF12368">
    <property type="entry name" value="Rhodanese_C"/>
    <property type="match status" value="1"/>
</dbReference>
<dbReference type="SUPFAM" id="SSF52821">
    <property type="entry name" value="Rhodanese/Cell cycle control phosphatase"/>
    <property type="match status" value="1"/>
</dbReference>
<evidence type="ECO:0000259" key="3">
    <source>
        <dbReference type="PROSITE" id="PS50102"/>
    </source>
</evidence>
<evidence type="ECO:0000256" key="1">
    <source>
        <dbReference type="PROSITE-ProRule" id="PRU00176"/>
    </source>
</evidence>
<evidence type="ECO:0000313" key="5">
    <source>
        <dbReference type="EMBL" id="GMI44998.1"/>
    </source>
</evidence>
<organism evidence="5 6">
    <name type="scientific">Triparma columacea</name>
    <dbReference type="NCBI Taxonomy" id="722753"/>
    <lineage>
        <taxon>Eukaryota</taxon>
        <taxon>Sar</taxon>
        <taxon>Stramenopiles</taxon>
        <taxon>Ochrophyta</taxon>
        <taxon>Bolidophyceae</taxon>
        <taxon>Parmales</taxon>
        <taxon>Triparmaceae</taxon>
        <taxon>Triparma</taxon>
    </lineage>
</organism>
<name>A0A9W7LCN3_9STRA</name>
<dbReference type="InterPro" id="IPR036873">
    <property type="entry name" value="Rhodanese-like_dom_sf"/>
</dbReference>
<dbReference type="Gene3D" id="3.30.70.100">
    <property type="match status" value="1"/>
</dbReference>
<feature type="domain" description="Rhodanese" evidence="4">
    <location>
        <begin position="221"/>
        <end position="331"/>
    </location>
</feature>
<sequence length="561" mass="62942">MSEDKAAIAAAIKAKKKAKKLAKKRKATGDAEEKKVVEVEPSAVEPVEKKAKKEKKEKKEKKSKKDKKEKKSKKDATTTDEDVSSSSTPKSGVTLLLFYQYVEPMWSAARHKEALKHIQSVGEENSLGGRMRCAREGLNCTITGSYSGVRNWIDRLKEFDPVFNQTEFKLTDGLPDGQHFPALKAFPVDELVNYGLAGSRAPPISETATHLEPAEYHAKMSESDTVIIDVRNYYESSIGHFKPPSSGATLIDPKMRKSTEFPIWLDKPETKEKLKNKQVLMYCTGGVRCERASALLREKLRTEDADLNVKGVYQLQGGIHKYLDEYEGDGGFWHGKNYTFDKRFAHGAKGMEEKGSVETIAKCEACGKAWDRFRGKRRCPTCGVPSLVCKECLDKDARGEKKLGKDVRCKLCVEEGVWDKREVKAKDERELREYEEKLREKGGPGGGFGGEVFEDEAEVTMDHEPAPNPTNETRLWIGNLNNRVMTIDMLFEVIPNIKFAQWLTNPEGGCRGFCFVEMRSPEDAAYVMGMAGTKIKGRPLKVNYQKADNKSAWPPPNAVYA</sequence>
<evidence type="ECO:0000256" key="2">
    <source>
        <dbReference type="SAM" id="MobiDB-lite"/>
    </source>
</evidence>
<dbReference type="SMART" id="SM00360">
    <property type="entry name" value="RRM"/>
    <property type="match status" value="1"/>
</dbReference>
<dbReference type="SMART" id="SM00450">
    <property type="entry name" value="RHOD"/>
    <property type="match status" value="1"/>
</dbReference>
<dbReference type="InterPro" id="IPR040503">
    <property type="entry name" value="TRHO_N"/>
</dbReference>
<evidence type="ECO:0000313" key="6">
    <source>
        <dbReference type="Proteomes" id="UP001165065"/>
    </source>
</evidence>
<reference evidence="6" key="1">
    <citation type="journal article" date="2023" name="Commun. Biol.">
        <title>Genome analysis of Parmales, the sister group of diatoms, reveals the evolutionary specialization of diatoms from phago-mixotrophs to photoautotrophs.</title>
        <authorList>
            <person name="Ban H."/>
            <person name="Sato S."/>
            <person name="Yoshikawa S."/>
            <person name="Yamada K."/>
            <person name="Nakamura Y."/>
            <person name="Ichinomiya M."/>
            <person name="Sato N."/>
            <person name="Blanc-Mathieu R."/>
            <person name="Endo H."/>
            <person name="Kuwata A."/>
            <person name="Ogata H."/>
        </authorList>
    </citation>
    <scope>NUCLEOTIDE SEQUENCE [LARGE SCALE GENOMIC DNA]</scope>
</reference>
<dbReference type="EMBL" id="BRYA01001530">
    <property type="protein sequence ID" value="GMI44998.1"/>
    <property type="molecule type" value="Genomic_DNA"/>
</dbReference>
<proteinExistence type="predicted"/>
<dbReference type="InterPro" id="IPR022111">
    <property type="entry name" value="Rhodanese_C"/>
</dbReference>
<dbReference type="InterPro" id="IPR000504">
    <property type="entry name" value="RRM_dom"/>
</dbReference>
<dbReference type="CDD" id="cd00590">
    <property type="entry name" value="RRM_SF"/>
    <property type="match status" value="1"/>
</dbReference>
<gene>
    <name evidence="5" type="ORF">TrCOL_g9317</name>
</gene>
<keyword evidence="1" id="KW-0694">RNA-binding</keyword>
<feature type="compositionally biased region" description="Basic residues" evidence="2">
    <location>
        <begin position="13"/>
        <end position="26"/>
    </location>
</feature>
<dbReference type="Gene3D" id="3.40.250.10">
    <property type="entry name" value="Rhodanese-like domain"/>
    <property type="match status" value="1"/>
</dbReference>
<dbReference type="OrthoDB" id="25002at2759"/>
<dbReference type="Pfam" id="PF00581">
    <property type="entry name" value="Rhodanese"/>
    <property type="match status" value="1"/>
</dbReference>
<dbReference type="InterPro" id="IPR001763">
    <property type="entry name" value="Rhodanese-like_dom"/>
</dbReference>
<dbReference type="PROSITE" id="PS50206">
    <property type="entry name" value="RHODANESE_3"/>
    <property type="match status" value="1"/>
</dbReference>
<dbReference type="Proteomes" id="UP001165065">
    <property type="component" value="Unassembled WGS sequence"/>
</dbReference>
<dbReference type="SUPFAM" id="SSF54928">
    <property type="entry name" value="RNA-binding domain, RBD"/>
    <property type="match status" value="1"/>
</dbReference>
<dbReference type="Pfam" id="PF00076">
    <property type="entry name" value="RRM_1"/>
    <property type="match status" value="1"/>
</dbReference>
<dbReference type="Pfam" id="PF17773">
    <property type="entry name" value="UPF0176_N"/>
    <property type="match status" value="1"/>
</dbReference>
<feature type="compositionally biased region" description="Basic residues" evidence="2">
    <location>
        <begin position="52"/>
        <end position="71"/>
    </location>
</feature>
<accession>A0A9W7LCN3</accession>
<dbReference type="Gene3D" id="3.30.70.330">
    <property type="match status" value="1"/>
</dbReference>
<dbReference type="PROSITE" id="PS50102">
    <property type="entry name" value="RRM"/>
    <property type="match status" value="1"/>
</dbReference>
<keyword evidence="6" id="KW-1185">Reference proteome</keyword>
<dbReference type="CDD" id="cd00065">
    <property type="entry name" value="FYVE_like_SF"/>
    <property type="match status" value="1"/>
</dbReference>
<dbReference type="PANTHER" id="PTHR43268">
    <property type="entry name" value="THIOSULFATE SULFURTRANSFERASE/RHODANESE-LIKE DOMAIN-CONTAINING PROTEIN 2"/>
    <property type="match status" value="1"/>
</dbReference>